<keyword evidence="3" id="KW-0804">Transcription</keyword>
<dbReference type="PROSITE" id="PS51077">
    <property type="entry name" value="HTH_ICLR"/>
    <property type="match status" value="1"/>
</dbReference>
<evidence type="ECO:0000259" key="4">
    <source>
        <dbReference type="PROSITE" id="PS51077"/>
    </source>
</evidence>
<reference evidence="7" key="1">
    <citation type="journal article" date="2019" name="Int. J. Syst. Evol. Microbiol.">
        <title>The Global Catalogue of Microorganisms (GCM) 10K type strain sequencing project: providing services to taxonomists for standard genome sequencing and annotation.</title>
        <authorList>
            <consortium name="The Broad Institute Genomics Platform"/>
            <consortium name="The Broad Institute Genome Sequencing Center for Infectious Disease"/>
            <person name="Wu L."/>
            <person name="Ma J."/>
        </authorList>
    </citation>
    <scope>NUCLEOTIDE SEQUENCE [LARGE SCALE GENOMIC DNA]</scope>
    <source>
        <strain evidence="7">JCM 17459</strain>
    </source>
</reference>
<dbReference type="RefSeq" id="WP_345038047.1">
    <property type="nucleotide sequence ID" value="NZ_BAABBA010000003.1"/>
</dbReference>
<protein>
    <submittedName>
        <fullName evidence="6">IclR family transcriptional regulator C-terminal domain-containing protein</fullName>
    </submittedName>
</protein>
<dbReference type="InterPro" id="IPR014757">
    <property type="entry name" value="Tscrpt_reg_IclR_C"/>
</dbReference>
<dbReference type="Gene3D" id="3.30.450.40">
    <property type="match status" value="1"/>
</dbReference>
<dbReference type="PANTHER" id="PTHR30136">
    <property type="entry name" value="HELIX-TURN-HELIX TRANSCRIPTIONAL REGULATOR, ICLR FAMILY"/>
    <property type="match status" value="1"/>
</dbReference>
<keyword evidence="7" id="KW-1185">Reference proteome</keyword>
<dbReference type="EMBL" id="BAABBA010000003">
    <property type="protein sequence ID" value="GAA4286490.1"/>
    <property type="molecule type" value="Genomic_DNA"/>
</dbReference>
<keyword evidence="1" id="KW-0805">Transcription regulation</keyword>
<dbReference type="SUPFAM" id="SSF55781">
    <property type="entry name" value="GAF domain-like"/>
    <property type="match status" value="1"/>
</dbReference>
<dbReference type="PROSITE" id="PS51078">
    <property type="entry name" value="ICLR_ED"/>
    <property type="match status" value="1"/>
</dbReference>
<dbReference type="PANTHER" id="PTHR30136:SF34">
    <property type="entry name" value="TRANSCRIPTIONAL REGULATOR"/>
    <property type="match status" value="1"/>
</dbReference>
<evidence type="ECO:0000259" key="5">
    <source>
        <dbReference type="PROSITE" id="PS51078"/>
    </source>
</evidence>
<proteinExistence type="predicted"/>
<evidence type="ECO:0000256" key="1">
    <source>
        <dbReference type="ARBA" id="ARBA00023015"/>
    </source>
</evidence>
<gene>
    <name evidence="6" type="ORF">GCM10022262_08490</name>
</gene>
<name>A0ABP8ER48_9MICO</name>
<feature type="domain" description="HTH iclR-type" evidence="4">
    <location>
        <begin position="10"/>
        <end position="70"/>
    </location>
</feature>
<dbReference type="InterPro" id="IPR036390">
    <property type="entry name" value="WH_DNA-bd_sf"/>
</dbReference>
<dbReference type="InterPro" id="IPR036388">
    <property type="entry name" value="WH-like_DNA-bd_sf"/>
</dbReference>
<sequence length="266" mass="27241">MSEEAEPEGLQSLARGLAVLRALAAADGPLTLAQVAHAATLNRAVTRRVLLTLVDVGYVLARGREFSLRPRVLELGEAYRASLRLPALALPAMRRLSAATGQSISLGVLDGAEVVYVQRVAGARIVDVVLNVGARVPAHATAIGRVLLADLRPGDRAAVLGAGPLEALTPTTVTDPARLGEVLDQVRAQGYAHIDEEFEPGLTTLAAPVVDDGVVVAAVNLPLSTASLPPWGVGPDLVEAVVAAGREISAAVAEASGRAGAPPGRG</sequence>
<dbReference type="InterPro" id="IPR005471">
    <property type="entry name" value="Tscrpt_reg_IclR_N"/>
</dbReference>
<evidence type="ECO:0000256" key="2">
    <source>
        <dbReference type="ARBA" id="ARBA00023125"/>
    </source>
</evidence>
<evidence type="ECO:0000313" key="6">
    <source>
        <dbReference type="EMBL" id="GAA4286490.1"/>
    </source>
</evidence>
<organism evidence="6 7">
    <name type="scientific">Georgenia daeguensis</name>
    <dbReference type="NCBI Taxonomy" id="908355"/>
    <lineage>
        <taxon>Bacteria</taxon>
        <taxon>Bacillati</taxon>
        <taxon>Actinomycetota</taxon>
        <taxon>Actinomycetes</taxon>
        <taxon>Micrococcales</taxon>
        <taxon>Bogoriellaceae</taxon>
        <taxon>Georgenia</taxon>
    </lineage>
</organism>
<dbReference type="Pfam" id="PF09339">
    <property type="entry name" value="HTH_IclR"/>
    <property type="match status" value="1"/>
</dbReference>
<dbReference type="SUPFAM" id="SSF46785">
    <property type="entry name" value="Winged helix' DNA-binding domain"/>
    <property type="match status" value="1"/>
</dbReference>
<comment type="caution">
    <text evidence="6">The sequence shown here is derived from an EMBL/GenBank/DDBJ whole genome shotgun (WGS) entry which is preliminary data.</text>
</comment>
<dbReference type="InterPro" id="IPR050707">
    <property type="entry name" value="HTH_MetabolicPath_Reg"/>
</dbReference>
<dbReference type="Gene3D" id="1.10.10.10">
    <property type="entry name" value="Winged helix-like DNA-binding domain superfamily/Winged helix DNA-binding domain"/>
    <property type="match status" value="1"/>
</dbReference>
<keyword evidence="2" id="KW-0238">DNA-binding</keyword>
<dbReference type="SMART" id="SM00346">
    <property type="entry name" value="HTH_ICLR"/>
    <property type="match status" value="1"/>
</dbReference>
<evidence type="ECO:0000256" key="3">
    <source>
        <dbReference type="ARBA" id="ARBA00023163"/>
    </source>
</evidence>
<accession>A0ABP8ER48</accession>
<dbReference type="Proteomes" id="UP001499841">
    <property type="component" value="Unassembled WGS sequence"/>
</dbReference>
<dbReference type="InterPro" id="IPR029016">
    <property type="entry name" value="GAF-like_dom_sf"/>
</dbReference>
<feature type="domain" description="IclR-ED" evidence="5">
    <location>
        <begin position="71"/>
        <end position="254"/>
    </location>
</feature>
<evidence type="ECO:0000313" key="7">
    <source>
        <dbReference type="Proteomes" id="UP001499841"/>
    </source>
</evidence>
<dbReference type="Pfam" id="PF01614">
    <property type="entry name" value="IclR_C"/>
    <property type="match status" value="1"/>
</dbReference>